<dbReference type="InterPro" id="IPR050236">
    <property type="entry name" value="Ser_Thr_kinase_AGC"/>
</dbReference>
<dbReference type="InterPro" id="IPR011009">
    <property type="entry name" value="Kinase-like_dom_sf"/>
</dbReference>
<organism evidence="12 13">
    <name type="scientific">Ditylenchus destructor</name>
    <dbReference type="NCBI Taxonomy" id="166010"/>
    <lineage>
        <taxon>Eukaryota</taxon>
        <taxon>Metazoa</taxon>
        <taxon>Ecdysozoa</taxon>
        <taxon>Nematoda</taxon>
        <taxon>Chromadorea</taxon>
        <taxon>Rhabditida</taxon>
        <taxon>Tylenchina</taxon>
        <taxon>Tylenchomorpha</taxon>
        <taxon>Sphaerularioidea</taxon>
        <taxon>Anguinidae</taxon>
        <taxon>Anguininae</taxon>
        <taxon>Ditylenchus</taxon>
    </lineage>
</organism>
<dbReference type="AlphaFoldDB" id="A0AAD4MST2"/>
<protein>
    <recommendedName>
        <fullName evidence="2">Serine/threonine-protein kinase greatwall</fullName>
        <ecNumber evidence="1">2.7.11.1</ecNumber>
    </recommendedName>
    <alternativeName>
        <fullName evidence="8">Microtubule-associated serine/threonine-protein kinase-like</fullName>
    </alternativeName>
</protein>
<keyword evidence="7" id="KW-0067">ATP-binding</keyword>
<evidence type="ECO:0000256" key="3">
    <source>
        <dbReference type="ARBA" id="ARBA00022527"/>
    </source>
</evidence>
<dbReference type="PANTHER" id="PTHR24356:SF1">
    <property type="entry name" value="SERINE_THREONINE-PROTEIN KINASE GREATWALL"/>
    <property type="match status" value="1"/>
</dbReference>
<dbReference type="SUPFAM" id="SSF56112">
    <property type="entry name" value="Protein kinase-like (PK-like)"/>
    <property type="match status" value="1"/>
</dbReference>
<keyword evidence="13" id="KW-1185">Reference proteome</keyword>
<keyword evidence="6 12" id="KW-0418">Kinase</keyword>
<evidence type="ECO:0000313" key="12">
    <source>
        <dbReference type="EMBL" id="KAI1704701.1"/>
    </source>
</evidence>
<dbReference type="EMBL" id="JAKKPZ010000064">
    <property type="protein sequence ID" value="KAI1704701.1"/>
    <property type="molecule type" value="Genomic_DNA"/>
</dbReference>
<evidence type="ECO:0000313" key="13">
    <source>
        <dbReference type="Proteomes" id="UP001201812"/>
    </source>
</evidence>
<dbReference type="PROSITE" id="PS50011">
    <property type="entry name" value="PROTEIN_KINASE_DOM"/>
    <property type="match status" value="1"/>
</dbReference>
<dbReference type="GO" id="GO:0005524">
    <property type="term" value="F:ATP binding"/>
    <property type="evidence" value="ECO:0007669"/>
    <property type="project" value="UniProtKB-KW"/>
</dbReference>
<reference evidence="12" key="1">
    <citation type="submission" date="2022-01" db="EMBL/GenBank/DDBJ databases">
        <title>Genome Sequence Resource for Two Populations of Ditylenchus destructor, the Migratory Endoparasitic Phytonematode.</title>
        <authorList>
            <person name="Zhang H."/>
            <person name="Lin R."/>
            <person name="Xie B."/>
        </authorList>
    </citation>
    <scope>NUCLEOTIDE SEQUENCE</scope>
    <source>
        <strain evidence="12">BazhouSP</strain>
    </source>
</reference>
<keyword evidence="4" id="KW-0808">Transferase</keyword>
<evidence type="ECO:0000256" key="4">
    <source>
        <dbReference type="ARBA" id="ARBA00022679"/>
    </source>
</evidence>
<evidence type="ECO:0000256" key="9">
    <source>
        <dbReference type="ARBA" id="ARBA00047899"/>
    </source>
</evidence>
<dbReference type="SMART" id="SM00220">
    <property type="entry name" value="S_TKc"/>
    <property type="match status" value="1"/>
</dbReference>
<comment type="caution">
    <text evidence="12">The sequence shown here is derived from an EMBL/GenBank/DDBJ whole genome shotgun (WGS) entry which is preliminary data.</text>
</comment>
<evidence type="ECO:0000256" key="10">
    <source>
        <dbReference type="ARBA" id="ARBA00048679"/>
    </source>
</evidence>
<dbReference type="Proteomes" id="UP001201812">
    <property type="component" value="Unassembled WGS sequence"/>
</dbReference>
<gene>
    <name evidence="12" type="ORF">DdX_14056</name>
</gene>
<dbReference type="EC" id="2.7.11.1" evidence="1"/>
<dbReference type="InterPro" id="IPR000719">
    <property type="entry name" value="Prot_kinase_dom"/>
</dbReference>
<evidence type="ECO:0000259" key="11">
    <source>
        <dbReference type="PROSITE" id="PS50011"/>
    </source>
</evidence>
<sequence length="345" mass="39624">MSLVANCSITLNGIAVPEWIARDFFVQLATAVQKIHEAGIGHRDIKPENILIDEKGRVQLTDFGLAKRFNGGYRSDIGVGSLHYMAPELVGIDYYGQIVHNPKHNQLVDWWSLTTVLYSILTCRSAFGGVSNQETTSNIVKGKVHRLFSHQKRFISGECWNFMIRMLQPDMRRRLSRNGLSEEFMRDPWFGAHHGMKAIDWKNVKDMPMKWIRNEHSKNSKDLMYLIENHIFTTIVGGRALWEELVAWRNNWRATVHTDLRRIDGYRIAGHHSKIDVENITNGPPIEIYYAGNEAQKFTLKVHLFGEFGANLDQSGRNVDVEKFLALLDQQKSVLDTVDWVENSC</sequence>
<feature type="domain" description="Protein kinase" evidence="11">
    <location>
        <begin position="1"/>
        <end position="190"/>
    </location>
</feature>
<accession>A0AAD4MST2</accession>
<dbReference type="GO" id="GO:0004674">
    <property type="term" value="F:protein serine/threonine kinase activity"/>
    <property type="evidence" value="ECO:0007669"/>
    <property type="project" value="UniProtKB-KW"/>
</dbReference>
<proteinExistence type="predicted"/>
<evidence type="ECO:0000256" key="2">
    <source>
        <dbReference type="ARBA" id="ARBA00022148"/>
    </source>
</evidence>
<dbReference type="PROSITE" id="PS00108">
    <property type="entry name" value="PROTEIN_KINASE_ST"/>
    <property type="match status" value="1"/>
</dbReference>
<comment type="catalytic activity">
    <reaction evidence="10">
        <text>L-seryl-[protein] + ATP = O-phospho-L-seryl-[protein] + ADP + H(+)</text>
        <dbReference type="Rhea" id="RHEA:17989"/>
        <dbReference type="Rhea" id="RHEA-COMP:9863"/>
        <dbReference type="Rhea" id="RHEA-COMP:11604"/>
        <dbReference type="ChEBI" id="CHEBI:15378"/>
        <dbReference type="ChEBI" id="CHEBI:29999"/>
        <dbReference type="ChEBI" id="CHEBI:30616"/>
        <dbReference type="ChEBI" id="CHEBI:83421"/>
        <dbReference type="ChEBI" id="CHEBI:456216"/>
        <dbReference type="EC" id="2.7.11.1"/>
    </reaction>
</comment>
<dbReference type="Pfam" id="PF00069">
    <property type="entry name" value="Pkinase"/>
    <property type="match status" value="1"/>
</dbReference>
<dbReference type="Gene3D" id="1.10.510.10">
    <property type="entry name" value="Transferase(Phosphotransferase) domain 1"/>
    <property type="match status" value="1"/>
</dbReference>
<evidence type="ECO:0000256" key="8">
    <source>
        <dbReference type="ARBA" id="ARBA00033099"/>
    </source>
</evidence>
<name>A0AAD4MST2_9BILA</name>
<evidence type="ECO:0000256" key="6">
    <source>
        <dbReference type="ARBA" id="ARBA00022777"/>
    </source>
</evidence>
<keyword evidence="5" id="KW-0547">Nucleotide-binding</keyword>
<evidence type="ECO:0000256" key="1">
    <source>
        <dbReference type="ARBA" id="ARBA00012513"/>
    </source>
</evidence>
<comment type="catalytic activity">
    <reaction evidence="9">
        <text>L-threonyl-[protein] + ATP = O-phospho-L-threonyl-[protein] + ADP + H(+)</text>
        <dbReference type="Rhea" id="RHEA:46608"/>
        <dbReference type="Rhea" id="RHEA-COMP:11060"/>
        <dbReference type="Rhea" id="RHEA-COMP:11605"/>
        <dbReference type="ChEBI" id="CHEBI:15378"/>
        <dbReference type="ChEBI" id="CHEBI:30013"/>
        <dbReference type="ChEBI" id="CHEBI:30616"/>
        <dbReference type="ChEBI" id="CHEBI:61977"/>
        <dbReference type="ChEBI" id="CHEBI:456216"/>
        <dbReference type="EC" id="2.7.11.1"/>
    </reaction>
</comment>
<evidence type="ECO:0000256" key="7">
    <source>
        <dbReference type="ARBA" id="ARBA00022840"/>
    </source>
</evidence>
<evidence type="ECO:0000256" key="5">
    <source>
        <dbReference type="ARBA" id="ARBA00022741"/>
    </source>
</evidence>
<dbReference type="InterPro" id="IPR008271">
    <property type="entry name" value="Ser/Thr_kinase_AS"/>
</dbReference>
<dbReference type="PANTHER" id="PTHR24356">
    <property type="entry name" value="SERINE/THREONINE-PROTEIN KINASE"/>
    <property type="match status" value="1"/>
</dbReference>
<keyword evidence="3" id="KW-0723">Serine/threonine-protein kinase</keyword>